<dbReference type="PANTHER" id="PTHR39177">
    <property type="entry name" value="ABC TRANSPORTER PERMEASE YTRC-RELATED"/>
    <property type="match status" value="1"/>
</dbReference>
<feature type="transmembrane region" description="Helical" evidence="1">
    <location>
        <begin position="239"/>
        <end position="257"/>
    </location>
</feature>
<keyword evidence="1" id="KW-0472">Membrane</keyword>
<feature type="transmembrane region" description="Helical" evidence="1">
    <location>
        <begin position="311"/>
        <end position="331"/>
    </location>
</feature>
<dbReference type="PANTHER" id="PTHR39177:SF1">
    <property type="entry name" value="ABC TRANSPORTER PERMEASE YTRC-RELATED"/>
    <property type="match status" value="1"/>
</dbReference>
<dbReference type="GO" id="GO:0005886">
    <property type="term" value="C:plasma membrane"/>
    <property type="evidence" value="ECO:0007669"/>
    <property type="project" value="UniProtKB-SubCell"/>
</dbReference>
<dbReference type="AlphaFoldDB" id="A0A2P8HBF8"/>
<evidence type="ECO:0000313" key="2">
    <source>
        <dbReference type="EMBL" id="PSL43560.1"/>
    </source>
</evidence>
<sequence>MLPKALWKKDFKQTKGLFIYLGLVFIFWFPIQALLRIDGALETLREEQARGEDHHLQFLQTSSYFWEQLLSSSSWLLALLLLAVIPGVLIGSERNSETHHVMTGLPFKRQTLFISKFVVGAVGISLLFFFAIGLAYIFVAQSELSFVTEQFSLLEHLWLPWTTMLAIFALGMLMGSLVGEMLSQIVLTLIFLIFPSGFWLLVRQFIEINNIPLGGEQWQAEFVGNVTLPLILLDGNMNGWFIIPAVMTIVFAVVGTYSYASAKDEHNGELLLFKKLNVIFLPGVVVCFALLGGMIAASIAPHSQQEFQVILYWIGAVLLGSGAYFSTRRLLQMNRGRKK</sequence>
<reference evidence="2 3" key="1">
    <citation type="submission" date="2018-03" db="EMBL/GenBank/DDBJ databases">
        <title>Genomic Encyclopedia of Type Strains, Phase III (KMG-III): the genomes of soil and plant-associated and newly described type strains.</title>
        <authorList>
            <person name="Whitman W."/>
        </authorList>
    </citation>
    <scope>NUCLEOTIDE SEQUENCE [LARGE SCALE GENOMIC DNA]</scope>
    <source>
        <strain evidence="2 3">CGMCC 1.07653</strain>
    </source>
</reference>
<dbReference type="RefSeq" id="WP_106589231.1">
    <property type="nucleotide sequence ID" value="NZ_PYAV01000010.1"/>
</dbReference>
<dbReference type="InterPro" id="IPR053046">
    <property type="entry name" value="ABC-5_transporter"/>
</dbReference>
<organism evidence="2 3">
    <name type="scientific">Salsuginibacillus halophilus</name>
    <dbReference type="NCBI Taxonomy" id="517424"/>
    <lineage>
        <taxon>Bacteria</taxon>
        <taxon>Bacillati</taxon>
        <taxon>Bacillota</taxon>
        <taxon>Bacilli</taxon>
        <taxon>Bacillales</taxon>
        <taxon>Bacillaceae</taxon>
        <taxon>Salsuginibacillus</taxon>
    </lineage>
</organism>
<evidence type="ECO:0000313" key="3">
    <source>
        <dbReference type="Proteomes" id="UP000242310"/>
    </source>
</evidence>
<dbReference type="InterPro" id="IPR023264">
    <property type="entry name" value="ABC_transptr_acetoin_YtrC/YtrD"/>
</dbReference>
<feature type="transmembrane region" description="Helical" evidence="1">
    <location>
        <begin position="74"/>
        <end position="92"/>
    </location>
</feature>
<gene>
    <name evidence="2" type="ORF">B0H94_11035</name>
</gene>
<keyword evidence="3" id="KW-1185">Reference proteome</keyword>
<feature type="transmembrane region" description="Helical" evidence="1">
    <location>
        <begin position="158"/>
        <end position="178"/>
    </location>
</feature>
<proteinExistence type="predicted"/>
<keyword evidence="1" id="KW-1133">Transmembrane helix</keyword>
<dbReference type="Proteomes" id="UP000242310">
    <property type="component" value="Unassembled WGS sequence"/>
</dbReference>
<dbReference type="PRINTS" id="PR02026">
    <property type="entry name" value="YTRCYTRDABC"/>
</dbReference>
<dbReference type="GO" id="GO:0140359">
    <property type="term" value="F:ABC-type transporter activity"/>
    <property type="evidence" value="ECO:0007669"/>
    <property type="project" value="InterPro"/>
</dbReference>
<accession>A0A2P8HBF8</accession>
<dbReference type="EMBL" id="PYAV01000010">
    <property type="protein sequence ID" value="PSL43560.1"/>
    <property type="molecule type" value="Genomic_DNA"/>
</dbReference>
<dbReference type="Pfam" id="PF12730">
    <property type="entry name" value="ABC2_membrane_4"/>
    <property type="match status" value="1"/>
</dbReference>
<feature type="transmembrane region" description="Helical" evidence="1">
    <location>
        <begin position="113"/>
        <end position="138"/>
    </location>
</feature>
<feature type="transmembrane region" description="Helical" evidence="1">
    <location>
        <begin position="278"/>
        <end position="299"/>
    </location>
</feature>
<evidence type="ECO:0000256" key="1">
    <source>
        <dbReference type="SAM" id="Phobius"/>
    </source>
</evidence>
<keyword evidence="1" id="KW-0812">Transmembrane</keyword>
<name>A0A2P8HBF8_9BACI</name>
<feature type="transmembrane region" description="Helical" evidence="1">
    <location>
        <begin position="185"/>
        <end position="206"/>
    </location>
</feature>
<comment type="caution">
    <text evidence="2">The sequence shown here is derived from an EMBL/GenBank/DDBJ whole genome shotgun (WGS) entry which is preliminary data.</text>
</comment>
<protein>
    <submittedName>
        <fullName evidence="2">ABC-2 type transport system permease protein</fullName>
    </submittedName>
</protein>
<feature type="transmembrane region" description="Helical" evidence="1">
    <location>
        <begin position="17"/>
        <end position="35"/>
    </location>
</feature>
<dbReference type="OrthoDB" id="2658554at2"/>